<protein>
    <recommendedName>
        <fullName evidence="5">START domain-containing protein</fullName>
    </recommendedName>
</protein>
<feature type="region of interest" description="Disordered" evidence="2">
    <location>
        <begin position="69"/>
        <end position="88"/>
    </location>
</feature>
<name>K3W9I7_GLOUD</name>
<sequence>MDAVNEAWPRGGAIATFNRLSMDTVDENVLLAETEDLLATLDATAFAAESPMAPRDRVTYHPWNVQMESATSAPDSRREPEPQVKKKRIQSLEKVKNELNALRKVAVELEAQLASLQQSNSSTVHKQQIVLASWQRIADRQRQLRDISEAENQKLKSMLFDIFNTTDRLALYATGSSSLLKLPNYRHGPPKLRICMNQGDVQLSETCEALLDRLDVAYADMDAVFRANGLNESLMESRSFIKNRMLSHGADESGTPYVELSAVGVSPIPAALMGRLTWEAMRKWHHKDNAYSHPCGDRPDDTFVVNYRVMSKATTVNSGVVLTLAMRRYFMRDRFVFVWTSQSDGEKDLAGTFTKETGWIAINSVPGPESSGSSITVLQSCMQIIPNSKTGSPMPSEKANALLSSVMAGVEEDASFIHQMVESAFLQRR</sequence>
<evidence type="ECO:0008006" key="5">
    <source>
        <dbReference type="Google" id="ProtNLM"/>
    </source>
</evidence>
<dbReference type="EMBL" id="GL376626">
    <property type="status" value="NOT_ANNOTATED_CDS"/>
    <property type="molecule type" value="Genomic_DNA"/>
</dbReference>
<evidence type="ECO:0000256" key="2">
    <source>
        <dbReference type="SAM" id="MobiDB-lite"/>
    </source>
</evidence>
<dbReference type="eggNOG" id="ENOG502R8B2">
    <property type="taxonomic scope" value="Eukaryota"/>
</dbReference>
<dbReference type="PANTHER" id="PTHR35796">
    <property type="entry name" value="HYPOTHETICAL CYTOSOLIC PROTEIN"/>
    <property type="match status" value="1"/>
</dbReference>
<dbReference type="Proteomes" id="UP000019132">
    <property type="component" value="Unassembled WGS sequence"/>
</dbReference>
<keyword evidence="1" id="KW-0175">Coiled coil</keyword>
<proteinExistence type="predicted"/>
<feature type="compositionally biased region" description="Basic and acidic residues" evidence="2">
    <location>
        <begin position="75"/>
        <end position="88"/>
    </location>
</feature>
<dbReference type="VEuPathDB" id="FungiDB:PYU1_G001628"/>
<dbReference type="InParanoid" id="K3W9I7"/>
<evidence type="ECO:0000313" key="3">
    <source>
        <dbReference type="EnsemblProtists" id="PYU1_T001628"/>
    </source>
</evidence>
<reference evidence="4" key="1">
    <citation type="journal article" date="2010" name="Genome Biol.">
        <title>Genome sequence of the necrotrophic plant pathogen Pythium ultimum reveals original pathogenicity mechanisms and effector repertoire.</title>
        <authorList>
            <person name="Levesque C.A."/>
            <person name="Brouwer H."/>
            <person name="Cano L."/>
            <person name="Hamilton J.P."/>
            <person name="Holt C."/>
            <person name="Huitema E."/>
            <person name="Raffaele S."/>
            <person name="Robideau G.P."/>
            <person name="Thines M."/>
            <person name="Win J."/>
            <person name="Zerillo M.M."/>
            <person name="Beakes G.W."/>
            <person name="Boore J.L."/>
            <person name="Busam D."/>
            <person name="Dumas B."/>
            <person name="Ferriera S."/>
            <person name="Fuerstenberg S.I."/>
            <person name="Gachon C.M."/>
            <person name="Gaulin E."/>
            <person name="Govers F."/>
            <person name="Grenville-Briggs L."/>
            <person name="Horner N."/>
            <person name="Hostetler J."/>
            <person name="Jiang R.H."/>
            <person name="Johnson J."/>
            <person name="Krajaejun T."/>
            <person name="Lin H."/>
            <person name="Meijer H.J."/>
            <person name="Moore B."/>
            <person name="Morris P."/>
            <person name="Phuntmart V."/>
            <person name="Puiu D."/>
            <person name="Shetty J."/>
            <person name="Stajich J.E."/>
            <person name="Tripathy S."/>
            <person name="Wawra S."/>
            <person name="van West P."/>
            <person name="Whitty B.R."/>
            <person name="Coutinho P.M."/>
            <person name="Henrissat B."/>
            <person name="Martin F."/>
            <person name="Thomas P.D."/>
            <person name="Tyler B.M."/>
            <person name="De Vries R.P."/>
            <person name="Kamoun S."/>
            <person name="Yandell M."/>
            <person name="Tisserat N."/>
            <person name="Buell C.R."/>
        </authorList>
    </citation>
    <scope>NUCLEOTIDE SEQUENCE</scope>
    <source>
        <strain evidence="4">DAOM:BR144</strain>
    </source>
</reference>
<dbReference type="AlphaFoldDB" id="K3W9I7"/>
<accession>K3W9I7</accession>
<feature type="coiled-coil region" evidence="1">
    <location>
        <begin position="92"/>
        <end position="119"/>
    </location>
</feature>
<organism evidence="3 4">
    <name type="scientific">Globisporangium ultimum (strain ATCC 200006 / CBS 805.95 / DAOM BR144)</name>
    <name type="common">Pythium ultimum</name>
    <dbReference type="NCBI Taxonomy" id="431595"/>
    <lineage>
        <taxon>Eukaryota</taxon>
        <taxon>Sar</taxon>
        <taxon>Stramenopiles</taxon>
        <taxon>Oomycota</taxon>
        <taxon>Peronosporomycetes</taxon>
        <taxon>Pythiales</taxon>
        <taxon>Pythiaceae</taxon>
        <taxon>Globisporangium</taxon>
    </lineage>
</organism>
<evidence type="ECO:0000313" key="4">
    <source>
        <dbReference type="Proteomes" id="UP000019132"/>
    </source>
</evidence>
<dbReference type="PANTHER" id="PTHR35796:SF3">
    <property type="entry name" value="BHLH DOMAIN-CONTAINING PROTEIN"/>
    <property type="match status" value="1"/>
</dbReference>
<evidence type="ECO:0000256" key="1">
    <source>
        <dbReference type="SAM" id="Coils"/>
    </source>
</evidence>
<keyword evidence="4" id="KW-1185">Reference proteome</keyword>
<dbReference type="HOGENOM" id="CLU_027764_5_0_1"/>
<reference evidence="3" key="3">
    <citation type="submission" date="2015-02" db="UniProtKB">
        <authorList>
            <consortium name="EnsemblProtists"/>
        </authorList>
    </citation>
    <scope>IDENTIFICATION</scope>
    <source>
        <strain evidence="3">DAOM BR144</strain>
    </source>
</reference>
<dbReference type="EnsemblProtists" id="PYU1_T001628">
    <property type="protein sequence ID" value="PYU1_T001628"/>
    <property type="gene ID" value="PYU1_G001628"/>
</dbReference>
<reference evidence="4" key="2">
    <citation type="submission" date="2010-04" db="EMBL/GenBank/DDBJ databases">
        <authorList>
            <person name="Buell R."/>
            <person name="Hamilton J."/>
            <person name="Hostetler J."/>
        </authorList>
    </citation>
    <scope>NUCLEOTIDE SEQUENCE [LARGE SCALE GENOMIC DNA]</scope>
    <source>
        <strain evidence="4">DAOM:BR144</strain>
    </source>
</reference>